<name>A0A2S3ZXT8_ARTGL</name>
<sequence length="93" mass="10884">MEHVEVRTSSAGVPVVVRRNGHEWVIGAEPVRWFERTQWWKYSLRMPKGQGRVDVQVWQVQARLGRNPRSDLVTMELERESGDGAWWVRQGVT</sequence>
<dbReference type="Proteomes" id="UP000237061">
    <property type="component" value="Unassembled WGS sequence"/>
</dbReference>
<dbReference type="EMBL" id="PPXC01000006">
    <property type="protein sequence ID" value="POH73717.1"/>
    <property type="molecule type" value="Genomic_DNA"/>
</dbReference>
<dbReference type="OrthoDB" id="4965833at2"/>
<keyword evidence="2" id="KW-1185">Reference proteome</keyword>
<reference evidence="1 2" key="1">
    <citation type="submission" date="2018-01" db="EMBL/GenBank/DDBJ databases">
        <title>Arthrobacter sp. nov., from glaciers in China.</title>
        <authorList>
            <person name="Liu Q."/>
            <person name="Xin Y.-H."/>
        </authorList>
    </citation>
    <scope>NUCLEOTIDE SEQUENCE [LARGE SCALE GENOMIC DNA]</scope>
    <source>
        <strain evidence="1 2">HLT2-12-2</strain>
    </source>
</reference>
<accession>A0A2S3ZXT8</accession>
<protein>
    <submittedName>
        <fullName evidence="1">Uncharacterized protein</fullName>
    </submittedName>
</protein>
<evidence type="ECO:0000313" key="2">
    <source>
        <dbReference type="Proteomes" id="UP000237061"/>
    </source>
</evidence>
<organism evidence="1 2">
    <name type="scientific">Arthrobacter glacialis</name>
    <dbReference type="NCBI Taxonomy" id="1664"/>
    <lineage>
        <taxon>Bacteria</taxon>
        <taxon>Bacillati</taxon>
        <taxon>Actinomycetota</taxon>
        <taxon>Actinomycetes</taxon>
        <taxon>Micrococcales</taxon>
        <taxon>Micrococcaceae</taxon>
        <taxon>Arthrobacter</taxon>
    </lineage>
</organism>
<comment type="caution">
    <text evidence="1">The sequence shown here is derived from an EMBL/GenBank/DDBJ whole genome shotgun (WGS) entry which is preliminary data.</text>
</comment>
<proteinExistence type="predicted"/>
<evidence type="ECO:0000313" key="1">
    <source>
        <dbReference type="EMBL" id="POH73717.1"/>
    </source>
</evidence>
<dbReference type="AlphaFoldDB" id="A0A2S3ZXT8"/>
<gene>
    <name evidence="1" type="ORF">CVS27_08985</name>
</gene>